<dbReference type="Pfam" id="PF00248">
    <property type="entry name" value="Aldo_ket_red"/>
    <property type="match status" value="1"/>
</dbReference>
<protein>
    <submittedName>
        <fullName evidence="2">Aldo/keto reductase</fullName>
    </submittedName>
</protein>
<name>A0A941BK02_9BURK</name>
<sequence>MHKIALGTVQFGLNYGAFNTAGQVPTDEVARLLARAAEGGVGLLDTAHAYGRSEEVLGEVGAAARFRLVTKVPALNEQASAEAVHRFVAESLQRLRTDRVDGLLLHRAADLLGPQGPAVWSAMQALRDEGRVGRIGVSGYGADEVLQVLDRYPVGLVQLPINVFDRRHQQAGVLARCQAQGVEVHARSAFLQGFALADTAALTPHLAAYAEVLAAFDARCRALGLSRLAGALHAVADLPEVAQVVVGVDRLSQLDEILAAATTPAPAAGAWDGLGCDALELIEPGRWR</sequence>
<evidence type="ECO:0000313" key="2">
    <source>
        <dbReference type="EMBL" id="MBQ0929629.1"/>
    </source>
</evidence>
<dbReference type="GO" id="GO:0016491">
    <property type="term" value="F:oxidoreductase activity"/>
    <property type="evidence" value="ECO:0007669"/>
    <property type="project" value="InterPro"/>
</dbReference>
<dbReference type="AlphaFoldDB" id="A0A941BK02"/>
<dbReference type="RefSeq" id="WP_210851887.1">
    <property type="nucleotide sequence ID" value="NZ_JAGQDD010000002.1"/>
</dbReference>
<dbReference type="InterPro" id="IPR020471">
    <property type="entry name" value="AKR"/>
</dbReference>
<dbReference type="InterPro" id="IPR023210">
    <property type="entry name" value="NADP_OxRdtase_dom"/>
</dbReference>
<dbReference type="PRINTS" id="PR00069">
    <property type="entry name" value="ALDKETRDTASE"/>
</dbReference>
<proteinExistence type="predicted"/>
<accession>A0A941BK02</accession>
<dbReference type="InterPro" id="IPR053135">
    <property type="entry name" value="AKR2_Oxidoreductase"/>
</dbReference>
<keyword evidence="3" id="KW-1185">Reference proteome</keyword>
<dbReference type="Gene3D" id="3.20.20.100">
    <property type="entry name" value="NADP-dependent oxidoreductase domain"/>
    <property type="match status" value="1"/>
</dbReference>
<evidence type="ECO:0000313" key="3">
    <source>
        <dbReference type="Proteomes" id="UP000676246"/>
    </source>
</evidence>
<dbReference type="Proteomes" id="UP000676246">
    <property type="component" value="Unassembled WGS sequence"/>
</dbReference>
<dbReference type="InterPro" id="IPR036812">
    <property type="entry name" value="NAD(P)_OxRdtase_dom_sf"/>
</dbReference>
<feature type="domain" description="NADP-dependent oxidoreductase" evidence="1">
    <location>
        <begin position="3"/>
        <end position="263"/>
    </location>
</feature>
<evidence type="ECO:0000259" key="1">
    <source>
        <dbReference type="Pfam" id="PF00248"/>
    </source>
</evidence>
<dbReference type="EMBL" id="JAGQDD010000002">
    <property type="protein sequence ID" value="MBQ0929629.1"/>
    <property type="molecule type" value="Genomic_DNA"/>
</dbReference>
<reference evidence="2 3" key="1">
    <citation type="submission" date="2021-04" db="EMBL/GenBank/DDBJ databases">
        <title>The genome sequence of Ideonella sp. 3Y2.</title>
        <authorList>
            <person name="Liu Y."/>
        </authorList>
    </citation>
    <scope>NUCLEOTIDE SEQUENCE [LARGE SCALE GENOMIC DNA]</scope>
    <source>
        <strain evidence="2 3">3Y2</strain>
    </source>
</reference>
<organism evidence="2 3">
    <name type="scientific">Ideonella alba</name>
    <dbReference type="NCBI Taxonomy" id="2824118"/>
    <lineage>
        <taxon>Bacteria</taxon>
        <taxon>Pseudomonadati</taxon>
        <taxon>Pseudomonadota</taxon>
        <taxon>Betaproteobacteria</taxon>
        <taxon>Burkholderiales</taxon>
        <taxon>Sphaerotilaceae</taxon>
        <taxon>Ideonella</taxon>
    </lineage>
</organism>
<dbReference type="CDD" id="cd19097">
    <property type="entry name" value="AKR_unchar"/>
    <property type="match status" value="1"/>
</dbReference>
<comment type="caution">
    <text evidence="2">The sequence shown here is derived from an EMBL/GenBank/DDBJ whole genome shotgun (WGS) entry which is preliminary data.</text>
</comment>
<dbReference type="PANTHER" id="PTHR43312">
    <property type="entry name" value="D-THREO-ALDOSE 1-DEHYDROGENASE"/>
    <property type="match status" value="1"/>
</dbReference>
<gene>
    <name evidence="2" type="ORF">KAK03_03955</name>
</gene>
<dbReference type="PANTHER" id="PTHR43312:SF1">
    <property type="entry name" value="NADP-DEPENDENT OXIDOREDUCTASE DOMAIN-CONTAINING PROTEIN"/>
    <property type="match status" value="1"/>
</dbReference>
<dbReference type="SUPFAM" id="SSF51430">
    <property type="entry name" value="NAD(P)-linked oxidoreductase"/>
    <property type="match status" value="1"/>
</dbReference>